<dbReference type="EMBL" id="CP035107">
    <property type="protein sequence ID" value="QAR30063.1"/>
    <property type="molecule type" value="Genomic_DNA"/>
</dbReference>
<dbReference type="OrthoDB" id="9775734at2"/>
<name>A0A410JPF9_ORNRH</name>
<proteinExistence type="predicted"/>
<sequence>MIFTGALKKMLVENAQPIRYYLNLGQDFIDMNQMIGKKMHFTHIANECRGCGMDKPIFRMGFCKNCFFTHPEANPNILKPELSTAHLGIEQRNLEWEKRFELQPHVVYLALSGGLKVGVTRQVQVPTRWIDQGASQTVIFAETENRYQAGQIEVLLKNYMSDKTHWQRMLKNENPPLDLLAEKRRAQAYLPEDWAQFYSLKDEIYAFEYPLHSQLSKITSLNFQKSQEISGVLEGIKGQYLVFEGGLVFNIRAQEGYVVSLNIQ</sequence>
<reference evidence="1 2" key="1">
    <citation type="submission" date="2019-01" db="EMBL/GenBank/DDBJ databases">
        <title>Whole Genome of Ornithobacterium rhinotracheale FARPER-174b.</title>
        <authorList>
            <person name="Tataje-Lavanda L.A."/>
            <person name="Montalvan A."/>
            <person name="Montesinos R."/>
            <person name="Zimic M."/>
            <person name="Fernandez-Sanchez M."/>
            <person name="Fernandez-Diaz M."/>
        </authorList>
    </citation>
    <scope>NUCLEOTIDE SEQUENCE [LARGE SCALE GENOMIC DNA]</scope>
    <source>
        <strain evidence="1 2">FARPER-174b</strain>
    </source>
</reference>
<protein>
    <submittedName>
        <fullName evidence="1">DUF2797 domain-containing protein</fullName>
    </submittedName>
</protein>
<organism evidence="1 2">
    <name type="scientific">Ornithobacterium rhinotracheale</name>
    <dbReference type="NCBI Taxonomy" id="28251"/>
    <lineage>
        <taxon>Bacteria</taxon>
        <taxon>Pseudomonadati</taxon>
        <taxon>Bacteroidota</taxon>
        <taxon>Flavobacteriia</taxon>
        <taxon>Flavobacteriales</taxon>
        <taxon>Weeksellaceae</taxon>
        <taxon>Ornithobacterium</taxon>
    </lineage>
</organism>
<accession>A0A410JPF9</accession>
<dbReference type="InterPro" id="IPR021246">
    <property type="entry name" value="DUF2797"/>
</dbReference>
<evidence type="ECO:0000313" key="2">
    <source>
        <dbReference type="Proteomes" id="UP000287701"/>
    </source>
</evidence>
<dbReference type="Proteomes" id="UP000287701">
    <property type="component" value="Chromosome"/>
</dbReference>
<evidence type="ECO:0000313" key="1">
    <source>
        <dbReference type="EMBL" id="QAR30063.1"/>
    </source>
</evidence>
<gene>
    <name evidence="1" type="ORF">EQP59_01165</name>
</gene>
<dbReference type="RefSeq" id="WP_128500570.1">
    <property type="nucleotide sequence ID" value="NZ_CP035107.1"/>
</dbReference>
<dbReference type="AlphaFoldDB" id="A0A410JPF9"/>
<dbReference type="Pfam" id="PF10977">
    <property type="entry name" value="DUF2797"/>
    <property type="match status" value="1"/>
</dbReference>